<dbReference type="PROSITE" id="PS50879">
    <property type="entry name" value="RNASE_H_1"/>
    <property type="match status" value="1"/>
</dbReference>
<dbReference type="InterPro" id="IPR036691">
    <property type="entry name" value="Endo/exonu/phosph_ase_sf"/>
</dbReference>
<dbReference type="GO" id="GO:0003676">
    <property type="term" value="F:nucleic acid binding"/>
    <property type="evidence" value="ECO:0007669"/>
    <property type="project" value="InterPro"/>
</dbReference>
<reference evidence="2" key="1">
    <citation type="journal article" date="2023" name="Insect Mol. Biol.">
        <title>Genome sequencing provides insights into the evolution of gene families encoding plant cell wall-degrading enzymes in longhorned beetles.</title>
        <authorList>
            <person name="Shin N.R."/>
            <person name="Okamura Y."/>
            <person name="Kirsch R."/>
            <person name="Pauchet Y."/>
        </authorList>
    </citation>
    <scope>NUCLEOTIDE SEQUENCE</scope>
    <source>
        <strain evidence="2">AMC_N1</strain>
    </source>
</reference>
<dbReference type="EMBL" id="JAPWTK010000227">
    <property type="protein sequence ID" value="KAJ8945163.1"/>
    <property type="molecule type" value="Genomic_DNA"/>
</dbReference>
<dbReference type="InterPro" id="IPR012337">
    <property type="entry name" value="RNaseH-like_sf"/>
</dbReference>
<evidence type="ECO:0000313" key="2">
    <source>
        <dbReference type="EMBL" id="KAJ8945163.1"/>
    </source>
</evidence>
<dbReference type="Proteomes" id="UP001162162">
    <property type="component" value="Unassembled WGS sequence"/>
</dbReference>
<feature type="domain" description="RNase H type-1" evidence="1">
    <location>
        <begin position="425"/>
        <end position="555"/>
    </location>
</feature>
<dbReference type="Gene3D" id="3.60.10.10">
    <property type="entry name" value="Endonuclease/exonuclease/phosphatase"/>
    <property type="match status" value="1"/>
</dbReference>
<dbReference type="CDD" id="cd09077">
    <property type="entry name" value="R1-I-EN"/>
    <property type="match status" value="1"/>
</dbReference>
<evidence type="ECO:0000259" key="1">
    <source>
        <dbReference type="PROSITE" id="PS50879"/>
    </source>
</evidence>
<keyword evidence="3" id="KW-1185">Reference proteome</keyword>
<organism evidence="2 3">
    <name type="scientific">Aromia moschata</name>
    <dbReference type="NCBI Taxonomy" id="1265417"/>
    <lineage>
        <taxon>Eukaryota</taxon>
        <taxon>Metazoa</taxon>
        <taxon>Ecdysozoa</taxon>
        <taxon>Arthropoda</taxon>
        <taxon>Hexapoda</taxon>
        <taxon>Insecta</taxon>
        <taxon>Pterygota</taxon>
        <taxon>Neoptera</taxon>
        <taxon>Endopterygota</taxon>
        <taxon>Coleoptera</taxon>
        <taxon>Polyphaga</taxon>
        <taxon>Cucujiformia</taxon>
        <taxon>Chrysomeloidea</taxon>
        <taxon>Cerambycidae</taxon>
        <taxon>Cerambycinae</taxon>
        <taxon>Callichromatini</taxon>
        <taxon>Aromia</taxon>
    </lineage>
</organism>
<dbReference type="GO" id="GO:0004523">
    <property type="term" value="F:RNA-DNA hybrid ribonuclease activity"/>
    <property type="evidence" value="ECO:0007669"/>
    <property type="project" value="InterPro"/>
</dbReference>
<evidence type="ECO:0000313" key="3">
    <source>
        <dbReference type="Proteomes" id="UP001162162"/>
    </source>
</evidence>
<dbReference type="Pfam" id="PF14529">
    <property type="entry name" value="Exo_endo_phos_2"/>
    <property type="match status" value="1"/>
</dbReference>
<proteinExistence type="predicted"/>
<dbReference type="CDD" id="cd09276">
    <property type="entry name" value="Rnase_HI_RT_non_LTR"/>
    <property type="match status" value="1"/>
</dbReference>
<dbReference type="PANTHER" id="PTHR33273:SF4">
    <property type="entry name" value="ENDONUCLEASE_EXONUCLEASE_PHOSPHATASE DOMAIN-CONTAINING PROTEIN"/>
    <property type="match status" value="1"/>
</dbReference>
<accession>A0AAV8Y344</accession>
<dbReference type="InterPro" id="IPR005135">
    <property type="entry name" value="Endo/exonuclease/phosphatase"/>
</dbReference>
<dbReference type="InterPro" id="IPR002156">
    <property type="entry name" value="RNaseH_domain"/>
</dbReference>
<protein>
    <recommendedName>
        <fullName evidence="1">RNase H type-1 domain-containing protein</fullName>
    </recommendedName>
</protein>
<comment type="caution">
    <text evidence="2">The sequence shown here is derived from an EMBL/GenBank/DDBJ whole genome shotgun (WGS) entry which is preliminary data.</text>
</comment>
<dbReference type="Pfam" id="PF00075">
    <property type="entry name" value="RNase_H"/>
    <property type="match status" value="1"/>
</dbReference>
<dbReference type="PANTHER" id="PTHR33273">
    <property type="entry name" value="DOMAIN-CONTAINING PROTEIN, PUTATIVE-RELATED"/>
    <property type="match status" value="1"/>
</dbReference>
<dbReference type="SUPFAM" id="SSF53098">
    <property type="entry name" value="Ribonuclease H-like"/>
    <property type="match status" value="1"/>
</dbReference>
<dbReference type="AlphaFoldDB" id="A0AAV8Y344"/>
<name>A0AAV8Y344_9CUCU</name>
<gene>
    <name evidence="2" type="ORF">NQ318_001628</name>
</gene>
<dbReference type="SUPFAM" id="SSF56219">
    <property type="entry name" value="DNase I-like"/>
    <property type="match status" value="1"/>
</dbReference>
<dbReference type="InterPro" id="IPR036397">
    <property type="entry name" value="RNaseH_sf"/>
</dbReference>
<dbReference type="Gene3D" id="3.30.420.10">
    <property type="entry name" value="Ribonuclease H-like superfamily/Ribonuclease H"/>
    <property type="match status" value="2"/>
</dbReference>
<sequence length="812" mass="91456">MPLEFIQANVQHGKAQSAFLCKRIIECQIKIALIQEPWVYQGKVRGLGRAGGTVYYCPSAEEPRACILVKGAKGVFHMPGLCTRDLAVIKLAIGKGNTKREVAICSEYFPRNTESPPRELSDLIRYCEGIGLPLLVGCDSNSHHTMWGDKEVKPRGRMLLEFLTLSGMQIANRGSVPTYFTPERQSVIDLTLCSTELLSQVVSWRVSLEVSLSDHRHIFFGLDESTQLIENGYRNPRATQWDLYLEDLKGRLIGIPSRYESEADVEVVLNRLNSAIVESFEANCPLKQRTSSSRTPWWNSHVESHRRKVRKLFNKAKRTKNPNHWEDYKSAQREYKKGHSDTWRASCEDIIQLPSAARLSKVLTKDPGAKLGAVSLPDGGFTSSAGETLQHLLSDSVEPTICPSPKLGIQIPSRDDWDNTNNTICQNGIIWFTDGSKIGDKAGAGVYGKTTRTKLSFALGSYASVFQAEIYAILACGMEILKTAPKRRTIQICTDSQAALMAIESSKVKSRLVLDCKKILNDLASCNRVILTWVPGHSGVPGNEEADRLARLGSIGYPIGPEPILGVPYSMGVSTMKELLNKEFEKSWQEAPEHHADDDIMFWPDLASCHYSRDTQNWLRQHRIPFVPKNANPPNLPQAHPIEDFWALLSRKVYDRDWEAQNEQQLRRRIFEKLREIDLNSVQGLMRDILRKLRLVEEGFLILFALALTQCFVPRLATSKAIARHAPKKVAKIIPLLNRFIRCGLDDCFPLLPLRFFFARFHSDPAVAMDGYRLKISQPEILGGFLASRSSHPCYNVKKYLHFADGTNFPIP</sequence>